<dbReference type="PANTHER" id="PTHR48475:SF1">
    <property type="entry name" value="RNASE H TYPE-1 DOMAIN-CONTAINING PROTEIN"/>
    <property type="match status" value="1"/>
</dbReference>
<gene>
    <name evidence="2" type="ORF">FSB_LOCUS26729</name>
</gene>
<accession>A0A2N9G864</accession>
<reference evidence="2" key="1">
    <citation type="submission" date="2018-02" db="EMBL/GenBank/DDBJ databases">
        <authorList>
            <person name="Cohen D.B."/>
            <person name="Kent A.D."/>
        </authorList>
    </citation>
    <scope>NUCLEOTIDE SEQUENCE</scope>
</reference>
<protein>
    <recommendedName>
        <fullName evidence="1">RNase H type-1 domain-containing protein</fullName>
    </recommendedName>
</protein>
<dbReference type="InterPro" id="IPR002156">
    <property type="entry name" value="RNaseH_domain"/>
</dbReference>
<dbReference type="GO" id="GO:0003676">
    <property type="term" value="F:nucleic acid binding"/>
    <property type="evidence" value="ECO:0007669"/>
    <property type="project" value="InterPro"/>
</dbReference>
<dbReference type="Gene3D" id="3.30.420.10">
    <property type="entry name" value="Ribonuclease H-like superfamily/Ribonuclease H"/>
    <property type="match status" value="2"/>
</dbReference>
<dbReference type="AlphaFoldDB" id="A0A2N9G864"/>
<evidence type="ECO:0000313" key="2">
    <source>
        <dbReference type="EMBL" id="SPC98847.1"/>
    </source>
</evidence>
<organism evidence="2">
    <name type="scientific">Fagus sylvatica</name>
    <name type="common">Beechnut</name>
    <dbReference type="NCBI Taxonomy" id="28930"/>
    <lineage>
        <taxon>Eukaryota</taxon>
        <taxon>Viridiplantae</taxon>
        <taxon>Streptophyta</taxon>
        <taxon>Embryophyta</taxon>
        <taxon>Tracheophyta</taxon>
        <taxon>Spermatophyta</taxon>
        <taxon>Magnoliopsida</taxon>
        <taxon>eudicotyledons</taxon>
        <taxon>Gunneridae</taxon>
        <taxon>Pentapetalae</taxon>
        <taxon>rosids</taxon>
        <taxon>fabids</taxon>
        <taxon>Fagales</taxon>
        <taxon>Fagaceae</taxon>
        <taxon>Fagus</taxon>
    </lineage>
</organism>
<dbReference type="CDD" id="cd09279">
    <property type="entry name" value="RNase_HI_like"/>
    <property type="match status" value="1"/>
</dbReference>
<dbReference type="PANTHER" id="PTHR48475">
    <property type="entry name" value="RIBONUCLEASE H"/>
    <property type="match status" value="1"/>
</dbReference>
<name>A0A2N9G864_FAGSY</name>
<dbReference type="Pfam" id="PF13456">
    <property type="entry name" value="RVT_3"/>
    <property type="match status" value="1"/>
</dbReference>
<dbReference type="InterPro" id="IPR012337">
    <property type="entry name" value="RNaseH-like_sf"/>
</dbReference>
<dbReference type="InterPro" id="IPR036397">
    <property type="entry name" value="RNaseH_sf"/>
</dbReference>
<dbReference type="SUPFAM" id="SSF53098">
    <property type="entry name" value="Ribonuclease H-like"/>
    <property type="match status" value="2"/>
</dbReference>
<dbReference type="GO" id="GO:0004523">
    <property type="term" value="F:RNA-DNA hybrid ribonuclease activity"/>
    <property type="evidence" value="ECO:0007669"/>
    <property type="project" value="InterPro"/>
</dbReference>
<evidence type="ECO:0000259" key="1">
    <source>
        <dbReference type="Pfam" id="PF13456"/>
    </source>
</evidence>
<dbReference type="EMBL" id="OIVN01001908">
    <property type="protein sequence ID" value="SPC98847.1"/>
    <property type="molecule type" value="Genomic_DNA"/>
</dbReference>
<dbReference type="Gene3D" id="1.10.340.70">
    <property type="match status" value="1"/>
</dbReference>
<feature type="domain" description="RNase H type-1" evidence="1">
    <location>
        <begin position="46"/>
        <end position="130"/>
    </location>
</feature>
<proteinExistence type="predicted"/>
<sequence>MEMTTIDGSFTLMEQQTLSGVELAQSWYHQRDSRLLLPFKLGFDCTNNMTEYEACIVGLQAALEFGVHELEVFGDSLLIVSQTNEEWQARDPKLILYQRYISQLAPKFKCITFTYTLRAHNHFADALATLASLIKLTEGDDVRPLQIKTRDILAYCVCVEECMNVEAEVDNRPWYYDIKRFVQSREYPQQATGNEKKYIRRMAFQLFLSEEILYKRPHDATLLRCVDAKEANRLIQEMHAGLMGAHANGLFLARKIMRAGYYWLTMESDCIRHMNGAVEAANENVKKILSKMTETYKDWHKHLPYALCAYRTSVRTFVGASPYSLVYGMEAVLPVEVEIPSLRILSQTQLVEAEWAQARYEQLNFIDEKRLMALCHGQLYQRRIERAYNKKARPRTFQPRDLVLKKRNTALSDT</sequence>